<feature type="region of interest" description="Disordered" evidence="1">
    <location>
        <begin position="1"/>
        <end position="96"/>
    </location>
</feature>
<evidence type="ECO:0000313" key="2">
    <source>
        <dbReference type="EMBL" id="KAJ3433850.1"/>
    </source>
</evidence>
<evidence type="ECO:0000313" key="3">
    <source>
        <dbReference type="Proteomes" id="UP001146793"/>
    </source>
</evidence>
<feature type="compositionally biased region" description="Low complexity" evidence="1">
    <location>
        <begin position="56"/>
        <end position="67"/>
    </location>
</feature>
<evidence type="ECO:0000256" key="1">
    <source>
        <dbReference type="SAM" id="MobiDB-lite"/>
    </source>
</evidence>
<protein>
    <submittedName>
        <fullName evidence="2">Uncharacterized protein</fullName>
    </submittedName>
</protein>
<accession>A0AAV7YYG4</accession>
<sequence length="364" mass="42821">MFHRPSSSSNNNNIKRNLINQFLEDKDPKNEKEEVVQKVIEKKDDSKENLVEAPLSENSETSKTSESSENEENKNENVSEKKFESETETEKEKVNDRKKIKNNELIKKFILVDSKNKPSLCTTIFKSIKEKIIKHVQMISIQILIKQDTKNNENFENNLLFCSEMKFNIEFNKIKSFELKSKSNLKFNNNNNNSFYNTGQIISSNFNNKIIQKKLFKVGIGFLNVANSPFADSFLVLPINEDYQEMALEKWIWQRKQISKTHRFNSGMDKLKMEPSENPKQFLILIQSKSGLTNKINLLTEWNKIKLITYNFPFIFLLISDSKEQESDIIPKNLKTFVFIFTPKNWEQIFDPKTILSRKWHHDL</sequence>
<reference evidence="2" key="1">
    <citation type="submission" date="2022-08" db="EMBL/GenBank/DDBJ databases">
        <title>Novel sulphate-reducing endosymbionts in the free-living metamonad Anaeramoeba.</title>
        <authorList>
            <person name="Jerlstrom-Hultqvist J."/>
            <person name="Cepicka I."/>
            <person name="Gallot-Lavallee L."/>
            <person name="Salas-Leiva D."/>
            <person name="Curtis B.A."/>
            <person name="Zahonova K."/>
            <person name="Pipaliya S."/>
            <person name="Dacks J."/>
            <person name="Roger A.J."/>
        </authorList>
    </citation>
    <scope>NUCLEOTIDE SEQUENCE</scope>
    <source>
        <strain evidence="2">Busselton2</strain>
    </source>
</reference>
<name>A0AAV7YYG4_9EUKA</name>
<feature type="compositionally biased region" description="Basic and acidic residues" evidence="1">
    <location>
        <begin position="23"/>
        <end position="50"/>
    </location>
</feature>
<dbReference type="EMBL" id="JANTQA010000047">
    <property type="protein sequence ID" value="KAJ3433850.1"/>
    <property type="molecule type" value="Genomic_DNA"/>
</dbReference>
<dbReference type="Proteomes" id="UP001146793">
    <property type="component" value="Unassembled WGS sequence"/>
</dbReference>
<organism evidence="2 3">
    <name type="scientific">Anaeramoeba flamelloides</name>
    <dbReference type="NCBI Taxonomy" id="1746091"/>
    <lineage>
        <taxon>Eukaryota</taxon>
        <taxon>Metamonada</taxon>
        <taxon>Anaeramoebidae</taxon>
        <taxon>Anaeramoeba</taxon>
    </lineage>
</organism>
<comment type="caution">
    <text evidence="2">The sequence shown here is derived from an EMBL/GenBank/DDBJ whole genome shotgun (WGS) entry which is preliminary data.</text>
</comment>
<dbReference type="AlphaFoldDB" id="A0AAV7YYG4"/>
<feature type="compositionally biased region" description="Low complexity" evidence="1">
    <location>
        <begin position="1"/>
        <end position="13"/>
    </location>
</feature>
<gene>
    <name evidence="2" type="ORF">M0812_22819</name>
</gene>
<feature type="compositionally biased region" description="Basic and acidic residues" evidence="1">
    <location>
        <begin position="71"/>
        <end position="96"/>
    </location>
</feature>
<proteinExistence type="predicted"/>